<comment type="caution">
    <text evidence="1">The sequence shown here is derived from an EMBL/GenBank/DDBJ whole genome shotgun (WGS) entry which is preliminary data.</text>
</comment>
<accession>A0ABW7EVM1</accession>
<keyword evidence="2" id="KW-1185">Reference proteome</keyword>
<reference evidence="1 2" key="1">
    <citation type="submission" date="2024-08" db="EMBL/GenBank/DDBJ databases">
        <authorList>
            <person name="Lu H."/>
        </authorList>
    </citation>
    <scope>NUCLEOTIDE SEQUENCE [LARGE SCALE GENOMIC DNA]</scope>
    <source>
        <strain evidence="1 2">LYH14W</strain>
    </source>
</reference>
<organism evidence="1 2">
    <name type="scientific">Pelomonas parva</name>
    <dbReference type="NCBI Taxonomy" id="3299032"/>
    <lineage>
        <taxon>Bacteria</taxon>
        <taxon>Pseudomonadati</taxon>
        <taxon>Pseudomonadota</taxon>
        <taxon>Betaproteobacteria</taxon>
        <taxon>Burkholderiales</taxon>
        <taxon>Sphaerotilaceae</taxon>
        <taxon>Roseateles</taxon>
    </lineage>
</organism>
<dbReference type="RefSeq" id="WP_394475333.1">
    <property type="nucleotide sequence ID" value="NZ_JBIGHV010000001.1"/>
</dbReference>
<proteinExistence type="predicted"/>
<dbReference type="EMBL" id="JBIGHV010000001">
    <property type="protein sequence ID" value="MFG6428403.1"/>
    <property type="molecule type" value="Genomic_DNA"/>
</dbReference>
<dbReference type="Proteomes" id="UP001606210">
    <property type="component" value="Unassembled WGS sequence"/>
</dbReference>
<protein>
    <submittedName>
        <fullName evidence="1">Uncharacterized protein</fullName>
    </submittedName>
</protein>
<sequence>MSAICVADVNAGAGVSRGVWSSSLPCEGNAALLIVNLGQVRTLAQLNSALAALPIYPASDYFGRTSGTRPPAQSGIGPGILSTGPFAPPSNPQPNPQVLAFSYKAGWTAANVSATMRPYVMGSIGGPHAVALIVDHEQPGSDAARGALVAGAVAALTGVLS</sequence>
<gene>
    <name evidence="1" type="ORF">ACG00Y_00670</name>
</gene>
<name>A0ABW7EVM1_9BURK</name>
<evidence type="ECO:0000313" key="2">
    <source>
        <dbReference type="Proteomes" id="UP001606210"/>
    </source>
</evidence>
<evidence type="ECO:0000313" key="1">
    <source>
        <dbReference type="EMBL" id="MFG6428403.1"/>
    </source>
</evidence>